<dbReference type="EMBL" id="ADKM02000062">
    <property type="protein sequence ID" value="EGC03735.1"/>
    <property type="molecule type" value="Genomic_DNA"/>
</dbReference>
<feature type="signal peptide" evidence="1">
    <location>
        <begin position="1"/>
        <end position="24"/>
    </location>
</feature>
<feature type="chain" id="PRO_5003243568" evidence="1">
    <location>
        <begin position="25"/>
        <end position="496"/>
    </location>
</feature>
<keyword evidence="1" id="KW-0732">Signal</keyword>
<accession>E9SAI8</accession>
<dbReference type="eggNOG" id="COG4124">
    <property type="taxonomic scope" value="Bacteria"/>
</dbReference>
<dbReference type="SUPFAM" id="SSF63446">
    <property type="entry name" value="Type I dockerin domain"/>
    <property type="match status" value="1"/>
</dbReference>
<dbReference type="InterPro" id="IPR036439">
    <property type="entry name" value="Dockerin_dom_sf"/>
</dbReference>
<keyword evidence="4" id="KW-1185">Reference proteome</keyword>
<dbReference type="Pfam" id="PF00404">
    <property type="entry name" value="Dockerin_1"/>
    <property type="match status" value="1"/>
</dbReference>
<dbReference type="InterPro" id="IPR018247">
    <property type="entry name" value="EF_Hand_1_Ca_BS"/>
</dbReference>
<dbReference type="CDD" id="cd14256">
    <property type="entry name" value="Dockerin_I"/>
    <property type="match status" value="1"/>
</dbReference>
<dbReference type="GO" id="GO:0000272">
    <property type="term" value="P:polysaccharide catabolic process"/>
    <property type="evidence" value="ECO:0007669"/>
    <property type="project" value="InterPro"/>
</dbReference>
<proteinExistence type="predicted"/>
<evidence type="ECO:0000313" key="3">
    <source>
        <dbReference type="EMBL" id="EGC03735.1"/>
    </source>
</evidence>
<dbReference type="OrthoDB" id="1816600at2"/>
<sequence length="496" mass="55254">MLKRKIAALSAAAVMVLNTMPVSAYYYDVDVSNPDSVIDVRVNKPYFNFIVKAGEGVNMDDMKFALKNSSGDVVARFGGGDSRLEVLDEHAFDFSSYHSVSDAKWFPSSYDRYDDVYDLFTPDPIKGVEPTGQMYNAVGGGVINGDKYYLQFKDEYYYYYADKNKFNIVDQVTVPANTILVDTDAKYATNNDKTTYFWLEPISSADLVSDHPQSNELRMCNVAGKTVKFKAQPGTYHVRVNGGRAGGYTCQAYDHETTYLKVKIPFTEAFPDFCNSDLTIDKEAFGKTYHYDLRGDQSVNTFSALYYSGAAISAPIPDADGNIQLWVSEDELTAYMEYDYTFRDDSSIGGGGGSVRQVQLPRSVEKINNIFEFPQKGYCIYNIQPSTYQLVLDDPILARDYVINSNTVKVTDTKKIQQKSFTVDVKPLLLGDCNRDGAINIIDVSIVAAQVKGIKKLDGRGPLTADVDENGKINITDVSSIAAHVKNSKKIPRKYV</sequence>
<dbReference type="PROSITE" id="PS51766">
    <property type="entry name" value="DOCKERIN"/>
    <property type="match status" value="1"/>
</dbReference>
<dbReference type="InterPro" id="IPR002105">
    <property type="entry name" value="Dockerin_1_rpt"/>
</dbReference>
<evidence type="ECO:0000313" key="4">
    <source>
        <dbReference type="Proteomes" id="UP000004259"/>
    </source>
</evidence>
<feature type="domain" description="Dockerin" evidence="2">
    <location>
        <begin position="426"/>
        <end position="493"/>
    </location>
</feature>
<protein>
    <submittedName>
        <fullName evidence="3">Dockerin type I repeat protein</fullName>
    </submittedName>
</protein>
<comment type="caution">
    <text evidence="3">The sequence shown here is derived from an EMBL/GenBank/DDBJ whole genome shotgun (WGS) entry which is preliminary data.</text>
</comment>
<gene>
    <name evidence="3" type="ORF">CUS_7950</name>
</gene>
<dbReference type="RefSeq" id="WP_002848639.1">
    <property type="nucleotide sequence ID" value="NZ_ADKM02000062.1"/>
</dbReference>
<dbReference type="GO" id="GO:0004553">
    <property type="term" value="F:hydrolase activity, hydrolyzing O-glycosyl compounds"/>
    <property type="evidence" value="ECO:0007669"/>
    <property type="project" value="InterPro"/>
</dbReference>
<dbReference type="AlphaFoldDB" id="E9SAI8"/>
<dbReference type="Proteomes" id="UP000004259">
    <property type="component" value="Unassembled WGS sequence"/>
</dbReference>
<dbReference type="Gene3D" id="1.10.1330.10">
    <property type="entry name" value="Dockerin domain"/>
    <property type="match status" value="1"/>
</dbReference>
<organism evidence="3 4">
    <name type="scientific">Ruminococcus albus 8</name>
    <dbReference type="NCBI Taxonomy" id="246199"/>
    <lineage>
        <taxon>Bacteria</taxon>
        <taxon>Bacillati</taxon>
        <taxon>Bacillota</taxon>
        <taxon>Clostridia</taxon>
        <taxon>Eubacteriales</taxon>
        <taxon>Oscillospiraceae</taxon>
        <taxon>Ruminococcus</taxon>
    </lineage>
</organism>
<name>E9SAI8_RUMAL</name>
<evidence type="ECO:0000259" key="2">
    <source>
        <dbReference type="PROSITE" id="PS51766"/>
    </source>
</evidence>
<evidence type="ECO:0000256" key="1">
    <source>
        <dbReference type="SAM" id="SignalP"/>
    </source>
</evidence>
<reference evidence="3 4" key="1">
    <citation type="submission" date="2011-02" db="EMBL/GenBank/DDBJ databases">
        <authorList>
            <person name="Nelson K.E."/>
            <person name="Sutton G."/>
            <person name="Torralba M."/>
            <person name="Durkin S."/>
            <person name="Harkins D."/>
            <person name="Montgomery R."/>
            <person name="Ziemer C."/>
            <person name="Klaassens E."/>
            <person name="Ocuiv P."/>
            <person name="Morrison M."/>
        </authorList>
    </citation>
    <scope>NUCLEOTIDE SEQUENCE [LARGE SCALE GENOMIC DNA]</scope>
    <source>
        <strain evidence="3 4">8</strain>
    </source>
</reference>
<dbReference type="InterPro" id="IPR016134">
    <property type="entry name" value="Dockerin_dom"/>
</dbReference>
<dbReference type="PROSITE" id="PS00018">
    <property type="entry name" value="EF_HAND_1"/>
    <property type="match status" value="1"/>
</dbReference>